<organism evidence="9 10">
    <name type="scientific">Frondihabitans australicus</name>
    <dbReference type="NCBI Taxonomy" id="386892"/>
    <lineage>
        <taxon>Bacteria</taxon>
        <taxon>Bacillati</taxon>
        <taxon>Actinomycetota</taxon>
        <taxon>Actinomycetes</taxon>
        <taxon>Micrococcales</taxon>
        <taxon>Microbacteriaceae</taxon>
        <taxon>Frondihabitans</taxon>
    </lineage>
</organism>
<dbReference type="GO" id="GO:0005524">
    <property type="term" value="F:ATP binding"/>
    <property type="evidence" value="ECO:0007669"/>
    <property type="project" value="UniProtKB-KW"/>
</dbReference>
<proteinExistence type="inferred from homology"/>
<feature type="domain" description="Four-carbon acid sugar kinase nucleotide binding" evidence="8">
    <location>
        <begin position="290"/>
        <end position="357"/>
    </location>
</feature>
<gene>
    <name evidence="9" type="ORF">C8E83_3616</name>
</gene>
<evidence type="ECO:0000256" key="2">
    <source>
        <dbReference type="ARBA" id="ARBA00022679"/>
    </source>
</evidence>
<protein>
    <submittedName>
        <fullName evidence="9">Uncharacterized protein YgbK (DUF1537 family)</fullName>
    </submittedName>
</protein>
<sequence length="370" mass="37518">MTCSALPGAGDRSTAPARVLPSWLVVADDVTGALDSAVGFAGAGVVEYGVTAPASADVAAVSTGSRAMASPPVALPAGVDPARFERLYIKIDSTLRGWPREHVEAVMTHWHPGSTAIICPAAPALGRIVRNGRVYVDDEPASLSAAGRDPISPARADLLTDLFGAALIPVSALPGAIGRVPAVVVDAATDADLDAIAAIVATAGPKAVAVGSAGLSAALGRTFPRRPSRLGRVEDVMLVVTSVHPVTRVQVSELDPGALVVLPPQLDDERITHDDALRTARSTATRGAELLRSKPGAAVIVVGGDGTDSFLSAVGAEGIIVNGALLPGVPFGRVRGGPAEGTIIVTKSGGFGTPDTLNDLIHILTEETPK</sequence>
<dbReference type="InterPro" id="IPR010737">
    <property type="entry name" value="4-carb_acid_sugar_kinase_N"/>
</dbReference>
<evidence type="ECO:0000259" key="7">
    <source>
        <dbReference type="Pfam" id="PF07005"/>
    </source>
</evidence>
<feature type="domain" description="Four-carbon acid sugar kinase N-terminal" evidence="7">
    <location>
        <begin position="24"/>
        <end position="219"/>
    </location>
</feature>
<evidence type="ECO:0000256" key="3">
    <source>
        <dbReference type="ARBA" id="ARBA00022741"/>
    </source>
</evidence>
<evidence type="ECO:0000256" key="4">
    <source>
        <dbReference type="ARBA" id="ARBA00022777"/>
    </source>
</evidence>
<name>A0A495IL36_9MICO</name>
<keyword evidence="2" id="KW-0808">Transferase</keyword>
<keyword evidence="3" id="KW-0547">Nucleotide-binding</keyword>
<dbReference type="InterPro" id="IPR042213">
    <property type="entry name" value="NBD_C_sf"/>
</dbReference>
<evidence type="ECO:0000313" key="9">
    <source>
        <dbReference type="EMBL" id="RKR76440.1"/>
    </source>
</evidence>
<keyword evidence="6" id="KW-0119">Carbohydrate metabolism</keyword>
<comment type="similarity">
    <text evidence="1">Belongs to the four-carbon acid sugar kinase family.</text>
</comment>
<evidence type="ECO:0000259" key="8">
    <source>
        <dbReference type="Pfam" id="PF17042"/>
    </source>
</evidence>
<dbReference type="Pfam" id="PF17042">
    <property type="entry name" value="NBD_C"/>
    <property type="match status" value="1"/>
</dbReference>
<dbReference type="Pfam" id="PF07005">
    <property type="entry name" value="SBD_N"/>
    <property type="match status" value="1"/>
</dbReference>
<dbReference type="EMBL" id="RBKS01000001">
    <property type="protein sequence ID" value="RKR76440.1"/>
    <property type="molecule type" value="Genomic_DNA"/>
</dbReference>
<dbReference type="SUPFAM" id="SSF142764">
    <property type="entry name" value="YgbK-like"/>
    <property type="match status" value="1"/>
</dbReference>
<evidence type="ECO:0000256" key="6">
    <source>
        <dbReference type="ARBA" id="ARBA00023277"/>
    </source>
</evidence>
<dbReference type="GO" id="GO:0016301">
    <property type="term" value="F:kinase activity"/>
    <property type="evidence" value="ECO:0007669"/>
    <property type="project" value="UniProtKB-KW"/>
</dbReference>
<dbReference type="InterPro" id="IPR037051">
    <property type="entry name" value="4-carb_acid_sugar_kinase_N_sf"/>
</dbReference>
<evidence type="ECO:0000256" key="1">
    <source>
        <dbReference type="ARBA" id="ARBA00005715"/>
    </source>
</evidence>
<keyword evidence="5" id="KW-0067">ATP-binding</keyword>
<dbReference type="Gene3D" id="3.40.50.10840">
    <property type="entry name" value="Putative sugar-binding, N-terminal domain"/>
    <property type="match status" value="1"/>
</dbReference>
<dbReference type="AlphaFoldDB" id="A0A495IL36"/>
<keyword evidence="10" id="KW-1185">Reference proteome</keyword>
<evidence type="ECO:0000313" key="10">
    <source>
        <dbReference type="Proteomes" id="UP000280008"/>
    </source>
</evidence>
<dbReference type="Gene3D" id="3.40.980.20">
    <property type="entry name" value="Four-carbon acid sugar kinase, nucleotide binding domain"/>
    <property type="match status" value="1"/>
</dbReference>
<comment type="caution">
    <text evidence="9">The sequence shown here is derived from an EMBL/GenBank/DDBJ whole genome shotgun (WGS) entry which is preliminary data.</text>
</comment>
<dbReference type="InterPro" id="IPR031475">
    <property type="entry name" value="NBD_C"/>
</dbReference>
<evidence type="ECO:0000256" key="5">
    <source>
        <dbReference type="ARBA" id="ARBA00022840"/>
    </source>
</evidence>
<dbReference type="Proteomes" id="UP000280008">
    <property type="component" value="Unassembled WGS sequence"/>
</dbReference>
<accession>A0A495IL36</accession>
<keyword evidence="4" id="KW-0418">Kinase</keyword>
<reference evidence="9 10" key="1">
    <citation type="submission" date="2018-10" db="EMBL/GenBank/DDBJ databases">
        <title>Sequencing the genomes of 1000 actinobacteria strains.</title>
        <authorList>
            <person name="Klenk H.-P."/>
        </authorList>
    </citation>
    <scope>NUCLEOTIDE SEQUENCE [LARGE SCALE GENOMIC DNA]</scope>
    <source>
        <strain evidence="9 10">DSM 17894</strain>
    </source>
</reference>